<reference evidence="1" key="1">
    <citation type="journal article" date="2014" name="Front. Microbiol.">
        <title>High frequency of phylogenetically diverse reductive dehalogenase-homologous genes in deep subseafloor sedimentary metagenomes.</title>
        <authorList>
            <person name="Kawai M."/>
            <person name="Futagami T."/>
            <person name="Toyoda A."/>
            <person name="Takaki Y."/>
            <person name="Nishi S."/>
            <person name="Hori S."/>
            <person name="Arai W."/>
            <person name="Tsubouchi T."/>
            <person name="Morono Y."/>
            <person name="Uchiyama I."/>
            <person name="Ito T."/>
            <person name="Fujiyama A."/>
            <person name="Inagaki F."/>
            <person name="Takami H."/>
        </authorList>
    </citation>
    <scope>NUCLEOTIDE SEQUENCE</scope>
    <source>
        <strain evidence="1">Expedition CK06-06</strain>
    </source>
</reference>
<sequence length="107" mass="12051">MNDALSIVKKKALFFIDSLTSKRSIAHETAKRLNMVTDFRNVFLDNQRNESAILFQLNRLQNHALKYGHAIGIGHPYPQTAKAIGKFIRSPEYSGISLVHISSIVRA</sequence>
<evidence type="ECO:0008006" key="2">
    <source>
        <dbReference type="Google" id="ProtNLM"/>
    </source>
</evidence>
<dbReference type="InterPro" id="IPR011330">
    <property type="entry name" value="Glyco_hydro/deAcase_b/a-brl"/>
</dbReference>
<dbReference type="Gene3D" id="3.20.20.370">
    <property type="entry name" value="Glycoside hydrolase/deacetylase"/>
    <property type="match status" value="1"/>
</dbReference>
<proteinExistence type="predicted"/>
<dbReference type="InterPro" id="IPR006837">
    <property type="entry name" value="Divergent_DAC"/>
</dbReference>
<dbReference type="SUPFAM" id="SSF88713">
    <property type="entry name" value="Glycoside hydrolase/deacetylase"/>
    <property type="match status" value="1"/>
</dbReference>
<name>X1VDI6_9ZZZZ</name>
<dbReference type="PANTHER" id="PTHR30105:SF2">
    <property type="entry name" value="DIVERGENT POLYSACCHARIDE DEACETYLASE SUPERFAMILY"/>
    <property type="match status" value="1"/>
</dbReference>
<organism evidence="1">
    <name type="scientific">marine sediment metagenome</name>
    <dbReference type="NCBI Taxonomy" id="412755"/>
    <lineage>
        <taxon>unclassified sequences</taxon>
        <taxon>metagenomes</taxon>
        <taxon>ecological metagenomes</taxon>
    </lineage>
</organism>
<accession>X1VDI6</accession>
<evidence type="ECO:0000313" key="1">
    <source>
        <dbReference type="EMBL" id="GAJ15592.1"/>
    </source>
</evidence>
<gene>
    <name evidence="1" type="ORF">S12H4_46367</name>
</gene>
<dbReference type="GO" id="GO:0005975">
    <property type="term" value="P:carbohydrate metabolic process"/>
    <property type="evidence" value="ECO:0007669"/>
    <property type="project" value="InterPro"/>
</dbReference>
<dbReference type="PANTHER" id="PTHR30105">
    <property type="entry name" value="UNCHARACTERIZED YIBQ-RELATED"/>
    <property type="match status" value="1"/>
</dbReference>
<comment type="caution">
    <text evidence="1">The sequence shown here is derived from an EMBL/GenBank/DDBJ whole genome shotgun (WGS) entry which is preliminary data.</text>
</comment>
<dbReference type="AlphaFoldDB" id="X1VDI6"/>
<protein>
    <recommendedName>
        <fullName evidence="2">Divergent polysaccharide deacetylase family protein</fullName>
    </recommendedName>
</protein>
<dbReference type="Pfam" id="PF04748">
    <property type="entry name" value="Polysacc_deac_2"/>
    <property type="match status" value="1"/>
</dbReference>
<dbReference type="EMBL" id="BARW01028762">
    <property type="protein sequence ID" value="GAJ15592.1"/>
    <property type="molecule type" value="Genomic_DNA"/>
</dbReference>